<dbReference type="PANTHER" id="PTHR47331">
    <property type="entry name" value="PHD-TYPE DOMAIN-CONTAINING PROTEIN"/>
    <property type="match status" value="1"/>
</dbReference>
<dbReference type="EMBL" id="KI658422">
    <property type="protein sequence ID" value="ETN82582.1"/>
    <property type="molecule type" value="Genomic_DNA"/>
</dbReference>
<dbReference type="Proteomes" id="UP000053676">
    <property type="component" value="Unassembled WGS sequence"/>
</dbReference>
<dbReference type="OMA" id="WTKCEKS"/>
<gene>
    <name evidence="1" type="ORF">NECAME_07874</name>
</gene>
<evidence type="ECO:0000313" key="2">
    <source>
        <dbReference type="Proteomes" id="UP000053676"/>
    </source>
</evidence>
<reference evidence="2" key="1">
    <citation type="journal article" date="2014" name="Nat. Genet.">
        <title>Genome of the human hookworm Necator americanus.</title>
        <authorList>
            <person name="Tang Y.T."/>
            <person name="Gao X."/>
            <person name="Rosa B.A."/>
            <person name="Abubucker S."/>
            <person name="Hallsworth-Pepin K."/>
            <person name="Martin J."/>
            <person name="Tyagi R."/>
            <person name="Heizer E."/>
            <person name="Zhang X."/>
            <person name="Bhonagiri-Palsikar V."/>
            <person name="Minx P."/>
            <person name="Warren W.C."/>
            <person name="Wang Q."/>
            <person name="Zhan B."/>
            <person name="Hotez P.J."/>
            <person name="Sternberg P.W."/>
            <person name="Dougall A."/>
            <person name="Gaze S.T."/>
            <person name="Mulvenna J."/>
            <person name="Sotillo J."/>
            <person name="Ranganathan S."/>
            <person name="Rabelo E.M."/>
            <person name="Wilson R.K."/>
            <person name="Felgner P.L."/>
            <person name="Bethony J."/>
            <person name="Hawdon J.M."/>
            <person name="Gasser R.B."/>
            <person name="Loukas A."/>
            <person name="Mitreva M."/>
        </authorList>
    </citation>
    <scope>NUCLEOTIDE SEQUENCE [LARGE SCALE GENOMIC DNA]</scope>
</reference>
<dbReference type="AlphaFoldDB" id="W2TNJ5"/>
<dbReference type="Pfam" id="PF05380">
    <property type="entry name" value="Peptidase_A17"/>
    <property type="match status" value="1"/>
</dbReference>
<dbReference type="KEGG" id="nai:NECAME_07874"/>
<protein>
    <recommendedName>
        <fullName evidence="3">RNase H type-1 domain-containing protein</fullName>
    </recommendedName>
</protein>
<keyword evidence="2" id="KW-1185">Reference proteome</keyword>
<proteinExistence type="predicted"/>
<sequence length="97" mass="10690">MAKSRLSPLRATPTIPRLELSAITIGAKLASFLQSQLDIPIQQSYIWSDSKVALMWTKCEKSLPVFIRNCMNSIKTNAPSAILRYIPGDQNPADIGS</sequence>
<evidence type="ECO:0000313" key="1">
    <source>
        <dbReference type="EMBL" id="ETN82582.1"/>
    </source>
</evidence>
<evidence type="ECO:0008006" key="3">
    <source>
        <dbReference type="Google" id="ProtNLM"/>
    </source>
</evidence>
<dbReference type="InterPro" id="IPR008042">
    <property type="entry name" value="Retrotrans_Pao"/>
</dbReference>
<dbReference type="PANTHER" id="PTHR47331:SF1">
    <property type="entry name" value="GAG-LIKE PROTEIN"/>
    <property type="match status" value="1"/>
</dbReference>
<accession>W2TNJ5</accession>
<dbReference type="OrthoDB" id="5872779at2759"/>
<name>W2TNJ5_NECAM</name>
<organism evidence="1 2">
    <name type="scientific">Necator americanus</name>
    <name type="common">Human hookworm</name>
    <dbReference type="NCBI Taxonomy" id="51031"/>
    <lineage>
        <taxon>Eukaryota</taxon>
        <taxon>Metazoa</taxon>
        <taxon>Ecdysozoa</taxon>
        <taxon>Nematoda</taxon>
        <taxon>Chromadorea</taxon>
        <taxon>Rhabditida</taxon>
        <taxon>Rhabditina</taxon>
        <taxon>Rhabditomorpha</taxon>
        <taxon>Strongyloidea</taxon>
        <taxon>Ancylostomatidae</taxon>
        <taxon>Bunostominae</taxon>
        <taxon>Necator</taxon>
    </lineage>
</organism>